<dbReference type="KEGG" id="mbur:EQU24_10590"/>
<dbReference type="PRINTS" id="PR00344">
    <property type="entry name" value="BCTRLSENSOR"/>
</dbReference>
<feature type="domain" description="Histidine kinase" evidence="4">
    <location>
        <begin position="130"/>
        <end position="354"/>
    </location>
</feature>
<protein>
    <recommendedName>
        <fullName evidence="2">histidine kinase</fullName>
        <ecNumber evidence="2">2.7.13.3</ecNumber>
    </recommendedName>
</protein>
<dbReference type="Pfam" id="PF00512">
    <property type="entry name" value="HisKA"/>
    <property type="match status" value="1"/>
</dbReference>
<evidence type="ECO:0000256" key="2">
    <source>
        <dbReference type="ARBA" id="ARBA00012438"/>
    </source>
</evidence>
<dbReference type="SUPFAM" id="SSF101215">
    <property type="entry name" value="KaiA/RbsU domain"/>
    <property type="match status" value="1"/>
</dbReference>
<proteinExistence type="predicted"/>
<dbReference type="GO" id="GO:0000155">
    <property type="term" value="F:phosphorelay sensor kinase activity"/>
    <property type="evidence" value="ECO:0007669"/>
    <property type="project" value="InterPro"/>
</dbReference>
<dbReference type="CDD" id="cd00082">
    <property type="entry name" value="HisKA"/>
    <property type="match status" value="1"/>
</dbReference>
<dbReference type="SMART" id="SM00388">
    <property type="entry name" value="HisKA"/>
    <property type="match status" value="1"/>
</dbReference>
<dbReference type="PROSITE" id="PS50109">
    <property type="entry name" value="HIS_KIN"/>
    <property type="match status" value="1"/>
</dbReference>
<dbReference type="SUPFAM" id="SSF55874">
    <property type="entry name" value="ATPase domain of HSP90 chaperone/DNA topoisomerase II/histidine kinase"/>
    <property type="match status" value="1"/>
</dbReference>
<dbReference type="SUPFAM" id="SSF47384">
    <property type="entry name" value="Homodimeric domain of signal transducing histidine kinase"/>
    <property type="match status" value="1"/>
</dbReference>
<dbReference type="Proteomes" id="UP000305881">
    <property type="component" value="Chromosome"/>
</dbReference>
<name>A0A4P9UTM3_METBY</name>
<dbReference type="SMART" id="SM00387">
    <property type="entry name" value="HATPase_c"/>
    <property type="match status" value="1"/>
</dbReference>
<comment type="catalytic activity">
    <reaction evidence="1">
        <text>ATP + protein L-histidine = ADP + protein N-phospho-L-histidine.</text>
        <dbReference type="EC" id="2.7.13.3"/>
    </reaction>
</comment>
<dbReference type="InterPro" id="IPR014787">
    <property type="entry name" value="PSer_Pase_RsbU_N"/>
</dbReference>
<dbReference type="STRING" id="675511.GCA_000341735_00920"/>
<evidence type="ECO:0000313" key="5">
    <source>
        <dbReference type="EMBL" id="QCW84797.1"/>
    </source>
</evidence>
<dbReference type="PANTHER" id="PTHR43065:SF42">
    <property type="entry name" value="TWO-COMPONENT SENSOR PPRA"/>
    <property type="match status" value="1"/>
</dbReference>
<dbReference type="EC" id="2.7.13.3" evidence="2"/>
<dbReference type="InterPro" id="IPR036097">
    <property type="entry name" value="HisK_dim/P_sf"/>
</dbReference>
<dbReference type="InterPro" id="IPR003594">
    <property type="entry name" value="HATPase_dom"/>
</dbReference>
<dbReference type="Gene3D" id="1.10.1240.30">
    <property type="entry name" value="KaiA/RbsU domain"/>
    <property type="match status" value="1"/>
</dbReference>
<dbReference type="InterPro" id="IPR004358">
    <property type="entry name" value="Sig_transdc_His_kin-like_C"/>
</dbReference>
<keyword evidence="3" id="KW-0597">Phosphoprotein</keyword>
<dbReference type="Gene3D" id="1.10.287.130">
    <property type="match status" value="1"/>
</dbReference>
<evidence type="ECO:0000259" key="4">
    <source>
        <dbReference type="PROSITE" id="PS50109"/>
    </source>
</evidence>
<sequence>MPSSLPYDSDKSALERYVRILDGFINAKDNYIAEDYLTEAFELGRELARNAISPDEVVGLHDEALIQLSHRDFETPIGKVVHRLSKPLLEMSMAYGLAFREQIEQRYEAFVNERLLQSNKLEAIGTLAAGIAHDFNNIIGSIIGFAEMTGDLLADSRQGQENIRQISIACSRAHDLVVRMLSFARQIPATPILLDIADPIREALTMLSVTLDACIQINFSIMDEHLCVMADPGQIQQLIMNLCINAAESMMPRGGRIDIEVGLARGHIAGDFSKHCNNNIYLLVADTGSGMPPEIQKQIFDPFFTTKAPSGGSGLGLSVVYGIVKSLGGMIEVGSRSTGGDTGTEFRVFLPRAASG</sequence>
<evidence type="ECO:0000313" key="6">
    <source>
        <dbReference type="Proteomes" id="UP000305881"/>
    </source>
</evidence>
<dbReference type="Gene3D" id="3.30.565.10">
    <property type="entry name" value="Histidine kinase-like ATPase, C-terminal domain"/>
    <property type="match status" value="1"/>
</dbReference>
<dbReference type="InterPro" id="IPR017944">
    <property type="entry name" value="KaiA/RbsU_helical_domain_sf"/>
</dbReference>
<dbReference type="EMBL" id="CP035467">
    <property type="protein sequence ID" value="QCW84797.1"/>
    <property type="molecule type" value="Genomic_DNA"/>
</dbReference>
<reference evidence="6" key="1">
    <citation type="journal article" date="2019" name="J. Bacteriol.">
        <title>A Mutagenic Screen Identifies a TonB-Dependent Receptor Required for the Lanthanide Metal Switch in the Type I Methanotroph 'Methylotuvimicrobium buryatense' 5GB1C.</title>
        <authorList>
            <person name="Groom J.D."/>
            <person name="Ford S.M."/>
            <person name="Pesesky M.W."/>
            <person name="Lidstrom M.E."/>
        </authorList>
    </citation>
    <scope>NUCLEOTIDE SEQUENCE [LARGE SCALE GENOMIC DNA]</scope>
    <source>
        <strain evidence="6">5GB1C</strain>
    </source>
</reference>
<dbReference type="PANTHER" id="PTHR43065">
    <property type="entry name" value="SENSOR HISTIDINE KINASE"/>
    <property type="match status" value="1"/>
</dbReference>
<dbReference type="InterPro" id="IPR003661">
    <property type="entry name" value="HisK_dim/P_dom"/>
</dbReference>
<keyword evidence="5" id="KW-0808">Transferase</keyword>
<evidence type="ECO:0000256" key="3">
    <source>
        <dbReference type="ARBA" id="ARBA00022553"/>
    </source>
</evidence>
<dbReference type="Pfam" id="PF02518">
    <property type="entry name" value="HATPase_c"/>
    <property type="match status" value="1"/>
</dbReference>
<keyword evidence="5" id="KW-0418">Kinase</keyword>
<dbReference type="Pfam" id="PF08673">
    <property type="entry name" value="RsbU_N"/>
    <property type="match status" value="1"/>
</dbReference>
<keyword evidence="6" id="KW-1185">Reference proteome</keyword>
<gene>
    <name evidence="5" type="ORF">EQU24_10590</name>
</gene>
<accession>A0A4P9UTM3</accession>
<dbReference type="AlphaFoldDB" id="A0A4P9UTM3"/>
<organism evidence="5 6">
    <name type="scientific">Methylotuvimicrobium buryatense</name>
    <name type="common">Methylomicrobium buryatense</name>
    <dbReference type="NCBI Taxonomy" id="95641"/>
    <lineage>
        <taxon>Bacteria</taxon>
        <taxon>Pseudomonadati</taxon>
        <taxon>Pseudomonadota</taxon>
        <taxon>Gammaproteobacteria</taxon>
        <taxon>Methylococcales</taxon>
        <taxon>Methylococcaceae</taxon>
        <taxon>Methylotuvimicrobium</taxon>
    </lineage>
</organism>
<dbReference type="OrthoDB" id="1931120at2"/>
<dbReference type="InterPro" id="IPR036890">
    <property type="entry name" value="HATPase_C_sf"/>
</dbReference>
<evidence type="ECO:0000256" key="1">
    <source>
        <dbReference type="ARBA" id="ARBA00000085"/>
    </source>
</evidence>
<dbReference type="InterPro" id="IPR005467">
    <property type="entry name" value="His_kinase_dom"/>
</dbReference>